<name>A0A8T0HFC1_CERPU</name>
<accession>A0A8T0HFC1</accession>
<keyword evidence="1" id="KW-0732">Signal</keyword>
<gene>
    <name evidence="2" type="ORF">KC19_6G071300</name>
</gene>
<feature type="chain" id="PRO_5035859852" evidence="1">
    <location>
        <begin position="22"/>
        <end position="135"/>
    </location>
</feature>
<evidence type="ECO:0000313" key="2">
    <source>
        <dbReference type="EMBL" id="KAG0569178.1"/>
    </source>
</evidence>
<comment type="caution">
    <text evidence="2">The sequence shown here is derived from an EMBL/GenBank/DDBJ whole genome shotgun (WGS) entry which is preliminary data.</text>
</comment>
<evidence type="ECO:0000256" key="1">
    <source>
        <dbReference type="SAM" id="SignalP"/>
    </source>
</evidence>
<proteinExistence type="predicted"/>
<dbReference type="EMBL" id="CM026427">
    <property type="protein sequence ID" value="KAG0569178.1"/>
    <property type="molecule type" value="Genomic_DNA"/>
</dbReference>
<evidence type="ECO:0000313" key="3">
    <source>
        <dbReference type="Proteomes" id="UP000822688"/>
    </source>
</evidence>
<dbReference type="AlphaFoldDB" id="A0A8T0HFC1"/>
<reference evidence="2 3" key="1">
    <citation type="submission" date="2020-06" db="EMBL/GenBank/DDBJ databases">
        <title>WGS assembly of Ceratodon purpureus strain R40.</title>
        <authorList>
            <person name="Carey S.B."/>
            <person name="Jenkins J."/>
            <person name="Shu S."/>
            <person name="Lovell J.T."/>
            <person name="Sreedasyam A."/>
            <person name="Maumus F."/>
            <person name="Tiley G.P."/>
            <person name="Fernandez-Pozo N."/>
            <person name="Barry K."/>
            <person name="Chen C."/>
            <person name="Wang M."/>
            <person name="Lipzen A."/>
            <person name="Daum C."/>
            <person name="Saski C.A."/>
            <person name="Payton A.C."/>
            <person name="Mcbreen J.C."/>
            <person name="Conrad R.E."/>
            <person name="Kollar L.M."/>
            <person name="Olsson S."/>
            <person name="Huttunen S."/>
            <person name="Landis J.B."/>
            <person name="Wickett N.J."/>
            <person name="Johnson M.G."/>
            <person name="Rensing S.A."/>
            <person name="Grimwood J."/>
            <person name="Schmutz J."/>
            <person name="Mcdaniel S.F."/>
        </authorList>
    </citation>
    <scope>NUCLEOTIDE SEQUENCE [LARGE SCALE GENOMIC DNA]</scope>
    <source>
        <strain evidence="2 3">R40</strain>
    </source>
</reference>
<organism evidence="2 3">
    <name type="scientific">Ceratodon purpureus</name>
    <name type="common">Fire moss</name>
    <name type="synonym">Dicranum purpureum</name>
    <dbReference type="NCBI Taxonomy" id="3225"/>
    <lineage>
        <taxon>Eukaryota</taxon>
        <taxon>Viridiplantae</taxon>
        <taxon>Streptophyta</taxon>
        <taxon>Embryophyta</taxon>
        <taxon>Bryophyta</taxon>
        <taxon>Bryophytina</taxon>
        <taxon>Bryopsida</taxon>
        <taxon>Dicranidae</taxon>
        <taxon>Pseudoditrichales</taxon>
        <taxon>Ditrichaceae</taxon>
        <taxon>Ceratodon</taxon>
    </lineage>
</organism>
<sequence length="135" mass="15285">MASWELLLGTLVEWFLRQWRQLSCPDAGDCVDFVARLTILLYRNGELIEEISHCGSASGGVPQVRTPNVFQVLMNRLNGALHKARENQFPHSRHFHEKQSLVLHTTAAIQPTISGTFGHFRWAYSGGLEAREDLQ</sequence>
<protein>
    <submittedName>
        <fullName evidence="2">Uncharacterized protein</fullName>
    </submittedName>
</protein>
<dbReference type="Proteomes" id="UP000822688">
    <property type="component" value="Chromosome 6"/>
</dbReference>
<keyword evidence="3" id="KW-1185">Reference proteome</keyword>
<feature type="signal peptide" evidence="1">
    <location>
        <begin position="1"/>
        <end position="21"/>
    </location>
</feature>